<dbReference type="OMA" id="MNVKRLM"/>
<dbReference type="STRING" id="13706.A0A1X2HL08"/>
<protein>
    <recommendedName>
        <fullName evidence="6">Ribosomal protein S13</fullName>
    </recommendedName>
</protein>
<dbReference type="AlphaFoldDB" id="A0A1X2HL08"/>
<reference evidence="4 5" key="1">
    <citation type="submission" date="2016-07" db="EMBL/GenBank/DDBJ databases">
        <title>Pervasive Adenine N6-methylation of Active Genes in Fungi.</title>
        <authorList>
            <consortium name="DOE Joint Genome Institute"/>
            <person name="Mondo S.J."/>
            <person name="Dannebaum R.O."/>
            <person name="Kuo R.C."/>
            <person name="Labutti K."/>
            <person name="Haridas S."/>
            <person name="Kuo A."/>
            <person name="Salamov A."/>
            <person name="Ahrendt S.R."/>
            <person name="Lipzen A."/>
            <person name="Sullivan W."/>
            <person name="Andreopoulos W.B."/>
            <person name="Clum A."/>
            <person name="Lindquist E."/>
            <person name="Daum C."/>
            <person name="Ramamoorthy G.K."/>
            <person name="Gryganskyi A."/>
            <person name="Culley D."/>
            <person name="Magnuson J.K."/>
            <person name="James T.Y."/>
            <person name="O'Malley M.A."/>
            <person name="Stajich J.E."/>
            <person name="Spatafora J.W."/>
            <person name="Visel A."/>
            <person name="Grigoriev I.V."/>
        </authorList>
    </citation>
    <scope>NUCLEOTIDE SEQUENCE [LARGE SCALE GENOMIC DNA]</scope>
    <source>
        <strain evidence="4 5">NRRL 2496</strain>
    </source>
</reference>
<dbReference type="GO" id="GO:0003723">
    <property type="term" value="F:RNA binding"/>
    <property type="evidence" value="ECO:0007669"/>
    <property type="project" value="InterPro"/>
</dbReference>
<dbReference type="InterPro" id="IPR001892">
    <property type="entry name" value="Ribosomal_uS13"/>
</dbReference>
<evidence type="ECO:0000256" key="2">
    <source>
        <dbReference type="ARBA" id="ARBA00022980"/>
    </source>
</evidence>
<gene>
    <name evidence="4" type="ORF">BCR43DRAFT_484515</name>
</gene>
<dbReference type="Gene3D" id="4.10.910.10">
    <property type="entry name" value="30s ribosomal protein s13, domain 2"/>
    <property type="match status" value="1"/>
</dbReference>
<comment type="caution">
    <text evidence="4">The sequence shown here is derived from an EMBL/GenBank/DDBJ whole genome shotgun (WGS) entry which is preliminary data.</text>
</comment>
<keyword evidence="3" id="KW-0687">Ribonucleoprotein</keyword>
<dbReference type="Proteomes" id="UP000242180">
    <property type="component" value="Unassembled WGS sequence"/>
</dbReference>
<dbReference type="PANTHER" id="PTHR10871">
    <property type="entry name" value="30S RIBOSOMAL PROTEIN S13/40S RIBOSOMAL PROTEIN S18"/>
    <property type="match status" value="1"/>
</dbReference>
<name>A0A1X2HL08_SYNRA</name>
<dbReference type="Gene3D" id="1.10.8.50">
    <property type="match status" value="1"/>
</dbReference>
<dbReference type="PROSITE" id="PS50159">
    <property type="entry name" value="RIBOSOMAL_S13_2"/>
    <property type="match status" value="1"/>
</dbReference>
<dbReference type="FunCoup" id="A0A1X2HL08">
    <property type="interactions" value="238"/>
</dbReference>
<evidence type="ECO:0000256" key="1">
    <source>
        <dbReference type="ARBA" id="ARBA00008080"/>
    </source>
</evidence>
<dbReference type="OrthoDB" id="525520at2759"/>
<dbReference type="FunFam" id="1.10.8.50:FF:000001">
    <property type="entry name" value="30S ribosomal protein S13"/>
    <property type="match status" value="1"/>
</dbReference>
<dbReference type="GO" id="GO:0005739">
    <property type="term" value="C:mitochondrion"/>
    <property type="evidence" value="ECO:0007669"/>
    <property type="project" value="TreeGrafter"/>
</dbReference>
<dbReference type="InterPro" id="IPR027437">
    <property type="entry name" value="Rbsml_uS13_C"/>
</dbReference>
<evidence type="ECO:0000313" key="4">
    <source>
        <dbReference type="EMBL" id="ORY99907.1"/>
    </source>
</evidence>
<dbReference type="SUPFAM" id="SSF46946">
    <property type="entry name" value="S13-like H2TH domain"/>
    <property type="match status" value="1"/>
</dbReference>
<dbReference type="GO" id="GO:0006412">
    <property type="term" value="P:translation"/>
    <property type="evidence" value="ECO:0007669"/>
    <property type="project" value="InterPro"/>
</dbReference>
<keyword evidence="2" id="KW-0689">Ribosomal protein</keyword>
<keyword evidence="5" id="KW-1185">Reference proteome</keyword>
<sequence length="143" mass="16404">MIHLLGVNLPDRKLIGVALQYFYGIGEPTAMKLCTQLKLNPTGRVQDLTETQISELTNTLSTMTIETDLKRQVRDHVTHHRNINNYIGRRHAMSLPVRGQKTRNNAKTAKKQNGRWIQKRGYSIWAQVQSSPLQSFLNRHSTL</sequence>
<dbReference type="GO" id="GO:0003735">
    <property type="term" value="F:structural constituent of ribosome"/>
    <property type="evidence" value="ECO:0007669"/>
    <property type="project" value="InterPro"/>
</dbReference>
<dbReference type="Pfam" id="PF00416">
    <property type="entry name" value="Ribosomal_S13"/>
    <property type="match status" value="1"/>
</dbReference>
<dbReference type="InterPro" id="IPR010979">
    <property type="entry name" value="Ribosomal_uS13-like_H2TH"/>
</dbReference>
<dbReference type="EMBL" id="MCGN01000002">
    <property type="protein sequence ID" value="ORY99907.1"/>
    <property type="molecule type" value="Genomic_DNA"/>
</dbReference>
<dbReference type="GO" id="GO:0015935">
    <property type="term" value="C:small ribosomal subunit"/>
    <property type="evidence" value="ECO:0007669"/>
    <property type="project" value="TreeGrafter"/>
</dbReference>
<dbReference type="InParanoid" id="A0A1X2HL08"/>
<organism evidence="4 5">
    <name type="scientific">Syncephalastrum racemosum</name>
    <name type="common">Filamentous fungus</name>
    <dbReference type="NCBI Taxonomy" id="13706"/>
    <lineage>
        <taxon>Eukaryota</taxon>
        <taxon>Fungi</taxon>
        <taxon>Fungi incertae sedis</taxon>
        <taxon>Mucoromycota</taxon>
        <taxon>Mucoromycotina</taxon>
        <taxon>Mucoromycetes</taxon>
        <taxon>Mucorales</taxon>
        <taxon>Syncephalastraceae</taxon>
        <taxon>Syncephalastrum</taxon>
    </lineage>
</organism>
<evidence type="ECO:0000256" key="3">
    <source>
        <dbReference type="ARBA" id="ARBA00023274"/>
    </source>
</evidence>
<evidence type="ECO:0008006" key="6">
    <source>
        <dbReference type="Google" id="ProtNLM"/>
    </source>
</evidence>
<dbReference type="PANTHER" id="PTHR10871:SF1">
    <property type="entry name" value="SMALL RIBOSOMAL SUBUNIT PROTEIN US13M"/>
    <property type="match status" value="1"/>
</dbReference>
<dbReference type="HAMAP" id="MF_01315">
    <property type="entry name" value="Ribosomal_uS13"/>
    <property type="match status" value="1"/>
</dbReference>
<evidence type="ECO:0000313" key="5">
    <source>
        <dbReference type="Proteomes" id="UP000242180"/>
    </source>
</evidence>
<accession>A0A1X2HL08</accession>
<proteinExistence type="inferred from homology"/>
<comment type="similarity">
    <text evidence="1">Belongs to the universal ribosomal protein uS13 family.</text>
</comment>